<dbReference type="GO" id="GO:1990961">
    <property type="term" value="P:xenobiotic detoxification by transmembrane export across the plasma membrane"/>
    <property type="evidence" value="ECO:0007669"/>
    <property type="project" value="InterPro"/>
</dbReference>
<feature type="transmembrane region" description="Helical" evidence="8">
    <location>
        <begin position="238"/>
        <end position="257"/>
    </location>
</feature>
<dbReference type="InterPro" id="IPR036259">
    <property type="entry name" value="MFS_trans_sf"/>
</dbReference>
<feature type="transmembrane region" description="Helical" evidence="8">
    <location>
        <begin position="124"/>
        <end position="146"/>
    </location>
</feature>
<reference evidence="10" key="1">
    <citation type="submission" date="2022-11" db="EMBL/GenBank/DDBJ databases">
        <title>Draft genome sequence of Hoeflea poritis E7-10 and Hoeflea prorocentri PM5-8, separated from scleractinian coral Porites lutea and marine dinoflagellate.</title>
        <authorList>
            <person name="Zhang G."/>
            <person name="Wei Q."/>
            <person name="Cai L."/>
        </authorList>
    </citation>
    <scope>NUCLEOTIDE SEQUENCE</scope>
    <source>
        <strain evidence="10">PM5-8</strain>
    </source>
</reference>
<evidence type="ECO:0000256" key="6">
    <source>
        <dbReference type="ARBA" id="ARBA00022989"/>
    </source>
</evidence>
<keyword evidence="8" id="KW-0997">Cell inner membrane</keyword>
<dbReference type="InterPro" id="IPR020846">
    <property type="entry name" value="MFS_dom"/>
</dbReference>
<feature type="transmembrane region" description="Helical" evidence="8">
    <location>
        <begin position="391"/>
        <end position="412"/>
    </location>
</feature>
<dbReference type="Proteomes" id="UP001151234">
    <property type="component" value="Unassembled WGS sequence"/>
</dbReference>
<dbReference type="CDD" id="cd17320">
    <property type="entry name" value="MFS_MdfA_MDR_like"/>
    <property type="match status" value="1"/>
</dbReference>
<keyword evidence="6 8" id="KW-1133">Transmembrane helix</keyword>
<comment type="caution">
    <text evidence="10">The sequence shown here is derived from an EMBL/GenBank/DDBJ whole genome shotgun (WGS) entry which is preliminary data.</text>
</comment>
<keyword evidence="5 8" id="KW-0812">Transmembrane</keyword>
<dbReference type="AlphaFoldDB" id="A0A9X3ZH00"/>
<feature type="transmembrane region" description="Helical" evidence="8">
    <location>
        <begin position="358"/>
        <end position="385"/>
    </location>
</feature>
<evidence type="ECO:0000313" key="10">
    <source>
        <dbReference type="EMBL" id="MDA5398156.1"/>
    </source>
</evidence>
<dbReference type="PANTHER" id="PTHR23502">
    <property type="entry name" value="MAJOR FACILITATOR SUPERFAMILY"/>
    <property type="match status" value="1"/>
</dbReference>
<dbReference type="NCBIfam" id="TIGR00710">
    <property type="entry name" value="efflux_Bcr_CflA"/>
    <property type="match status" value="1"/>
</dbReference>
<keyword evidence="3 8" id="KW-0813">Transport</keyword>
<keyword evidence="7 8" id="KW-0472">Membrane</keyword>
<evidence type="ECO:0000256" key="7">
    <source>
        <dbReference type="ARBA" id="ARBA00023136"/>
    </source>
</evidence>
<dbReference type="InterPro" id="IPR011701">
    <property type="entry name" value="MFS"/>
</dbReference>
<feature type="transmembrane region" description="Helical" evidence="8">
    <location>
        <begin position="187"/>
        <end position="206"/>
    </location>
</feature>
<evidence type="ECO:0000259" key="9">
    <source>
        <dbReference type="PROSITE" id="PS50850"/>
    </source>
</evidence>
<dbReference type="PROSITE" id="PS50850">
    <property type="entry name" value="MFS"/>
    <property type="match status" value="1"/>
</dbReference>
<evidence type="ECO:0000313" key="11">
    <source>
        <dbReference type="Proteomes" id="UP001151234"/>
    </source>
</evidence>
<dbReference type="SUPFAM" id="SSF103473">
    <property type="entry name" value="MFS general substrate transporter"/>
    <property type="match status" value="1"/>
</dbReference>
<dbReference type="Gene3D" id="1.20.1720.10">
    <property type="entry name" value="Multidrug resistance protein D"/>
    <property type="match status" value="1"/>
</dbReference>
<dbReference type="GO" id="GO:0005886">
    <property type="term" value="C:plasma membrane"/>
    <property type="evidence" value="ECO:0007669"/>
    <property type="project" value="UniProtKB-SubCell"/>
</dbReference>
<feature type="transmembrane region" description="Helical" evidence="8">
    <location>
        <begin position="30"/>
        <end position="52"/>
    </location>
</feature>
<dbReference type="PANTHER" id="PTHR23502:SF132">
    <property type="entry name" value="POLYAMINE TRANSPORTER 2-RELATED"/>
    <property type="match status" value="1"/>
</dbReference>
<evidence type="ECO:0000256" key="8">
    <source>
        <dbReference type="RuleBase" id="RU365088"/>
    </source>
</evidence>
<dbReference type="GO" id="GO:0042910">
    <property type="term" value="F:xenobiotic transmembrane transporter activity"/>
    <property type="evidence" value="ECO:0007669"/>
    <property type="project" value="InterPro"/>
</dbReference>
<feature type="transmembrane region" description="Helical" evidence="8">
    <location>
        <begin position="269"/>
        <end position="290"/>
    </location>
</feature>
<dbReference type="RefSeq" id="WP_267989595.1">
    <property type="nucleotide sequence ID" value="NZ_JAPJZI010000001.1"/>
</dbReference>
<evidence type="ECO:0000256" key="3">
    <source>
        <dbReference type="ARBA" id="ARBA00022448"/>
    </source>
</evidence>
<dbReference type="InterPro" id="IPR004812">
    <property type="entry name" value="Efflux_drug-R_Bcr/CmlA"/>
</dbReference>
<organism evidence="10 11">
    <name type="scientific">Hoeflea prorocentri</name>
    <dbReference type="NCBI Taxonomy" id="1922333"/>
    <lineage>
        <taxon>Bacteria</taxon>
        <taxon>Pseudomonadati</taxon>
        <taxon>Pseudomonadota</taxon>
        <taxon>Alphaproteobacteria</taxon>
        <taxon>Hyphomicrobiales</taxon>
        <taxon>Rhizobiaceae</taxon>
        <taxon>Hoeflea</taxon>
    </lineage>
</organism>
<feature type="transmembrane region" description="Helical" evidence="8">
    <location>
        <begin position="302"/>
        <end position="321"/>
    </location>
</feature>
<dbReference type="EMBL" id="JAPJZI010000001">
    <property type="protein sequence ID" value="MDA5398156.1"/>
    <property type="molecule type" value="Genomic_DNA"/>
</dbReference>
<evidence type="ECO:0000256" key="4">
    <source>
        <dbReference type="ARBA" id="ARBA00022475"/>
    </source>
</evidence>
<comment type="similarity">
    <text evidence="2 8">Belongs to the major facilitator superfamily. Bcr/CmlA family.</text>
</comment>
<feature type="domain" description="Major facilitator superfamily (MFS) profile" evidence="9">
    <location>
        <begin position="33"/>
        <end position="415"/>
    </location>
</feature>
<evidence type="ECO:0000256" key="1">
    <source>
        <dbReference type="ARBA" id="ARBA00004651"/>
    </source>
</evidence>
<feature type="transmembrane region" description="Helical" evidence="8">
    <location>
        <begin position="72"/>
        <end position="88"/>
    </location>
</feature>
<dbReference type="Pfam" id="PF07690">
    <property type="entry name" value="MFS_1"/>
    <property type="match status" value="1"/>
</dbReference>
<sequence length="422" mass="45064">MDMNSEPGTGRQAADSPHRSEMVERAGMSFAEFILLMAALSSIIALSIDIMLPALPEISHSFSLMDENDRQAVITVFMLGFGCAQILFGPISDRFGRKAILIPATLFYAFAAVADAFADSYTTLLVLRLAQGIAAAAVRIVVNAIIRDCFGGRDMARVMSYTFTIFMIVPILAPALGQAIISVLSWHWIFILLGLAGLIMACWSGFRMRETLPHENRLPLSFTAIVKAFREVVTNRQAMGYTLASTLCFGGLFAYVISAQQIYQSVYDLGALFVFAFAVNAGVMAVLNFGNGSLVRRVGMRLISHSSLIAYAVFGTILLLTCLPGTPPFPIAYALMAAIIGAFGLVPPNFNALAMEPLGHIAGTASSVMGVISFTGGAVLGALVGQAFDGTLIPIAAAFAAFGWIGVAIIVWTEKGRLFARS</sequence>
<comment type="subcellular location">
    <subcellularLocation>
        <location evidence="8">Cell inner membrane</location>
        <topology evidence="8">Multi-pass membrane protein</topology>
    </subcellularLocation>
    <subcellularLocation>
        <location evidence="1">Cell membrane</location>
        <topology evidence="1">Multi-pass membrane protein</topology>
    </subcellularLocation>
</comment>
<keyword evidence="4" id="KW-1003">Cell membrane</keyword>
<proteinExistence type="inferred from homology"/>
<gene>
    <name evidence="10" type="ORF">OQ273_06170</name>
</gene>
<name>A0A9X3ZH00_9HYPH</name>
<keyword evidence="11" id="KW-1185">Reference proteome</keyword>
<evidence type="ECO:0000256" key="2">
    <source>
        <dbReference type="ARBA" id="ARBA00006236"/>
    </source>
</evidence>
<feature type="transmembrane region" description="Helical" evidence="8">
    <location>
        <begin position="327"/>
        <end position="346"/>
    </location>
</feature>
<accession>A0A9X3ZH00</accession>
<protein>
    <recommendedName>
        <fullName evidence="8">Bcr/CflA family efflux transporter</fullName>
    </recommendedName>
</protein>
<feature type="transmembrane region" description="Helical" evidence="8">
    <location>
        <begin position="158"/>
        <end position="181"/>
    </location>
</feature>
<feature type="transmembrane region" description="Helical" evidence="8">
    <location>
        <begin position="100"/>
        <end position="118"/>
    </location>
</feature>
<evidence type="ECO:0000256" key="5">
    <source>
        <dbReference type="ARBA" id="ARBA00022692"/>
    </source>
</evidence>